<organism evidence="1 2">
    <name type="scientific">Streptosporangium minutum</name>
    <dbReference type="NCBI Taxonomy" id="569862"/>
    <lineage>
        <taxon>Bacteria</taxon>
        <taxon>Bacillati</taxon>
        <taxon>Actinomycetota</taxon>
        <taxon>Actinomycetes</taxon>
        <taxon>Streptosporangiales</taxon>
        <taxon>Streptosporangiaceae</taxon>
        <taxon>Streptosporangium</taxon>
    </lineage>
</organism>
<evidence type="ECO:0008006" key="3">
    <source>
        <dbReference type="Google" id="ProtNLM"/>
    </source>
</evidence>
<protein>
    <recommendedName>
        <fullName evidence="3">Thiocillin family RiPP</fullName>
    </recommendedName>
</protein>
<accession>A0A243RKG2</accession>
<evidence type="ECO:0000313" key="1">
    <source>
        <dbReference type="EMBL" id="OUC94689.1"/>
    </source>
</evidence>
<dbReference type="EMBL" id="NGFP01000099">
    <property type="protein sequence ID" value="OUC94689.1"/>
    <property type="molecule type" value="Genomic_DNA"/>
</dbReference>
<sequence>MQDHGLAPDFATDFELFARELSGDEMDAGRSFGSSLSTGFTFSTGTCSSASTVSTAGSSATG</sequence>
<dbReference type="AlphaFoldDB" id="A0A243RKG2"/>
<comment type="caution">
    <text evidence="1">The sequence shown here is derived from an EMBL/GenBank/DDBJ whole genome shotgun (WGS) entry which is preliminary data.</text>
</comment>
<dbReference type="Proteomes" id="UP000194761">
    <property type="component" value="Unassembled WGS sequence"/>
</dbReference>
<gene>
    <name evidence="1" type="ORF">CA984_21535</name>
</gene>
<evidence type="ECO:0000313" key="2">
    <source>
        <dbReference type="Proteomes" id="UP000194761"/>
    </source>
</evidence>
<reference evidence="1 2" key="1">
    <citation type="submission" date="2017-05" db="EMBL/GenBank/DDBJ databases">
        <title>Biotechnological potential of actinobacteria isolated from South African environments.</title>
        <authorList>
            <person name="Le Roes-Hill M."/>
            <person name="Prins A."/>
            <person name="Durrell K.A."/>
        </authorList>
    </citation>
    <scope>NUCLEOTIDE SEQUENCE [LARGE SCALE GENOMIC DNA]</scope>
    <source>
        <strain evidence="1">M26</strain>
    </source>
</reference>
<keyword evidence="2" id="KW-1185">Reference proteome</keyword>
<proteinExistence type="predicted"/>
<name>A0A243RKG2_9ACTN</name>